<dbReference type="Gene3D" id="2.130.10.10">
    <property type="entry name" value="YVTN repeat-like/Quinoprotein amine dehydrogenase"/>
    <property type="match status" value="1"/>
</dbReference>
<dbReference type="OrthoDB" id="7197435at2"/>
<evidence type="ECO:0000313" key="2">
    <source>
        <dbReference type="Proteomes" id="UP000252884"/>
    </source>
</evidence>
<dbReference type="InterPro" id="IPR011048">
    <property type="entry name" value="Haem_d1_sf"/>
</dbReference>
<dbReference type="EMBL" id="QPJK01000001">
    <property type="protein sequence ID" value="RCW75513.1"/>
    <property type="molecule type" value="Genomic_DNA"/>
</dbReference>
<reference evidence="1 2" key="1">
    <citation type="submission" date="2018-07" db="EMBL/GenBank/DDBJ databases">
        <title>Genomic Encyclopedia of Type Strains, Phase IV (KMG-IV): sequencing the most valuable type-strain genomes for metagenomic binning, comparative biology and taxonomic classification.</title>
        <authorList>
            <person name="Goeker M."/>
        </authorList>
    </citation>
    <scope>NUCLEOTIDE SEQUENCE [LARGE SCALE GENOMIC DNA]</scope>
    <source>
        <strain evidence="1 2">DSM 21634</strain>
    </source>
</reference>
<dbReference type="PANTHER" id="PTHR47197">
    <property type="entry name" value="PROTEIN NIRF"/>
    <property type="match status" value="1"/>
</dbReference>
<dbReference type="PROSITE" id="PS51257">
    <property type="entry name" value="PROKAR_LIPOPROTEIN"/>
    <property type="match status" value="1"/>
</dbReference>
<sequence length="482" mass="50027">MNNRRPAANTFAVWGRPVQTVLAVSMALGLAACASGPRFDAQDAAAFKGRVSLADTPVVLAGKPVTLAGSDFKPGQKVSLSYGGAELGQTATADKDGKFRTQFVLPAAAEPGRYALVASATNPPASLLVPLKISPDVPLSGQERFSVQSQTLVPGLYQAGYSARTDRVFVTSAVGRPPVTRSELVKVNAQTLAIEQRVTAPAAPAAPARPGAPAPAANALPGLYAVYGIGVDDANGNVWVTNTRQNTVAVYRQSDLAIVKQFEPGVVPHARDVLVDGVQGKAYATPVGEPQIAVFSTKTPAFLKNIPVQSTLRGPNAKDFSPMSLALDTATSRLFVVSGGGEVAIIDTKADKVEKVFAVETAVSASGIAYDAQTDRIFVAAQGSDNVVIVDAKTGKTLHDVKVGAGTLNVTFDPVKRVAYAANRASDTVTILDADGKILGNLDVGSFPNHIALDGKGTAFTVNKARGSEDGEGDRIGRITVR</sequence>
<accession>A0A368Y5F6</accession>
<proteinExistence type="predicted"/>
<dbReference type="InterPro" id="IPR015943">
    <property type="entry name" value="WD40/YVTN_repeat-like_dom_sf"/>
</dbReference>
<dbReference type="InterPro" id="IPR051200">
    <property type="entry name" value="Host-pathogen_enzymatic-act"/>
</dbReference>
<evidence type="ECO:0000313" key="1">
    <source>
        <dbReference type="EMBL" id="RCW75513.1"/>
    </source>
</evidence>
<organism evidence="1 2">
    <name type="scientific">Pseudorhodoferax soli</name>
    <dbReference type="NCBI Taxonomy" id="545864"/>
    <lineage>
        <taxon>Bacteria</taxon>
        <taxon>Pseudomonadati</taxon>
        <taxon>Pseudomonadota</taxon>
        <taxon>Betaproteobacteria</taxon>
        <taxon>Burkholderiales</taxon>
        <taxon>Comamonadaceae</taxon>
    </lineage>
</organism>
<dbReference type="RefSeq" id="WP_114464948.1">
    <property type="nucleotide sequence ID" value="NZ_QPJK01000001.1"/>
</dbReference>
<protein>
    <recommendedName>
        <fullName evidence="3">DNA-binding beta-propeller fold protein YncE</fullName>
    </recommendedName>
</protein>
<evidence type="ECO:0008006" key="3">
    <source>
        <dbReference type="Google" id="ProtNLM"/>
    </source>
</evidence>
<comment type="caution">
    <text evidence="1">The sequence shown here is derived from an EMBL/GenBank/DDBJ whole genome shotgun (WGS) entry which is preliminary data.</text>
</comment>
<gene>
    <name evidence="1" type="ORF">DES41_101105</name>
</gene>
<dbReference type="SUPFAM" id="SSF51004">
    <property type="entry name" value="C-terminal (heme d1) domain of cytochrome cd1-nitrite reductase"/>
    <property type="match status" value="1"/>
</dbReference>
<dbReference type="AlphaFoldDB" id="A0A368Y5F6"/>
<dbReference type="PANTHER" id="PTHR47197:SF3">
    <property type="entry name" value="DIHYDRO-HEME D1 DEHYDROGENASE"/>
    <property type="match status" value="1"/>
</dbReference>
<keyword evidence="2" id="KW-1185">Reference proteome</keyword>
<dbReference type="Proteomes" id="UP000252884">
    <property type="component" value="Unassembled WGS sequence"/>
</dbReference>
<name>A0A368Y5F6_9BURK</name>